<evidence type="ECO:0000256" key="1">
    <source>
        <dbReference type="ARBA" id="ARBA00004572"/>
    </source>
</evidence>
<feature type="region of interest" description="Disordered" evidence="7">
    <location>
        <begin position="412"/>
        <end position="448"/>
    </location>
</feature>
<dbReference type="FunFam" id="3.40.50.300:FF:000538">
    <property type="entry name" value="ATPase family AAA domain-containing protein 1"/>
    <property type="match status" value="1"/>
</dbReference>
<keyword evidence="4 6" id="KW-0067">ATP-binding</keyword>
<dbReference type="GO" id="GO:0005524">
    <property type="term" value="F:ATP binding"/>
    <property type="evidence" value="ECO:0007669"/>
    <property type="project" value="UniProtKB-KW"/>
</dbReference>
<keyword evidence="8" id="KW-0812">Transmembrane</keyword>
<reference evidence="10 11" key="1">
    <citation type="journal article" date="2015" name="Genome Biol. Evol.">
        <title>Phylogenomic analyses indicate that early fungi evolved digesting cell walls of algal ancestors of land plants.</title>
        <authorList>
            <person name="Chang Y."/>
            <person name="Wang S."/>
            <person name="Sekimoto S."/>
            <person name="Aerts A.L."/>
            <person name="Choi C."/>
            <person name="Clum A."/>
            <person name="LaButti K.M."/>
            <person name="Lindquist E.A."/>
            <person name="Yee Ngan C."/>
            <person name="Ohm R.A."/>
            <person name="Salamov A.A."/>
            <person name="Grigoriev I.V."/>
            <person name="Spatafora J.W."/>
            <person name="Berbee M.L."/>
        </authorList>
    </citation>
    <scope>NUCLEOTIDE SEQUENCE [LARGE SCALE GENOMIC DNA]</scope>
    <source>
        <strain evidence="10 11">JEL478</strain>
    </source>
</reference>
<feature type="domain" description="AAA+ ATPase" evidence="9">
    <location>
        <begin position="129"/>
        <end position="267"/>
    </location>
</feature>
<feature type="region of interest" description="Disordered" evidence="7">
    <location>
        <begin position="330"/>
        <end position="355"/>
    </location>
</feature>
<gene>
    <name evidence="10" type="ORF">M427DRAFT_38816</name>
</gene>
<evidence type="ECO:0000256" key="4">
    <source>
        <dbReference type="ARBA" id="ARBA00022840"/>
    </source>
</evidence>
<keyword evidence="5" id="KW-0496">Mitochondrion</keyword>
<evidence type="ECO:0000256" key="2">
    <source>
        <dbReference type="ARBA" id="ARBA00022741"/>
    </source>
</evidence>
<proteinExistence type="inferred from homology"/>
<dbReference type="Pfam" id="PF00004">
    <property type="entry name" value="AAA"/>
    <property type="match status" value="1"/>
</dbReference>
<dbReference type="GO" id="GO:0140570">
    <property type="term" value="P:extraction of mislocalized protein from mitochondrial outer membrane"/>
    <property type="evidence" value="ECO:0007669"/>
    <property type="project" value="EnsemblFungi"/>
</dbReference>
<dbReference type="OrthoDB" id="10254455at2759"/>
<evidence type="ECO:0000313" key="11">
    <source>
        <dbReference type="Proteomes" id="UP000070544"/>
    </source>
</evidence>
<evidence type="ECO:0000256" key="8">
    <source>
        <dbReference type="SAM" id="Phobius"/>
    </source>
</evidence>
<evidence type="ECO:0000256" key="6">
    <source>
        <dbReference type="RuleBase" id="RU003651"/>
    </source>
</evidence>
<protein>
    <submittedName>
        <fullName evidence="10">AAA-domain-containing protein</fullName>
    </submittedName>
</protein>
<organism evidence="10 11">
    <name type="scientific">Gonapodya prolifera (strain JEL478)</name>
    <name type="common">Monoblepharis prolifera</name>
    <dbReference type="NCBI Taxonomy" id="1344416"/>
    <lineage>
        <taxon>Eukaryota</taxon>
        <taxon>Fungi</taxon>
        <taxon>Fungi incertae sedis</taxon>
        <taxon>Chytridiomycota</taxon>
        <taxon>Chytridiomycota incertae sedis</taxon>
        <taxon>Monoblepharidomycetes</taxon>
        <taxon>Monoblepharidales</taxon>
        <taxon>Gonapodyaceae</taxon>
        <taxon>Gonapodya</taxon>
    </lineage>
</organism>
<feature type="transmembrane region" description="Helical" evidence="8">
    <location>
        <begin position="20"/>
        <end position="42"/>
    </location>
</feature>
<dbReference type="PANTHER" id="PTHR45644">
    <property type="entry name" value="AAA ATPASE, PUTATIVE (AFU_ORTHOLOGUE AFUA_2G12920)-RELATED-RELATED"/>
    <property type="match status" value="1"/>
</dbReference>
<dbReference type="OMA" id="NTRQRQD"/>
<dbReference type="InterPro" id="IPR003960">
    <property type="entry name" value="ATPase_AAA_CS"/>
</dbReference>
<evidence type="ECO:0000313" key="10">
    <source>
        <dbReference type="EMBL" id="KXS09482.1"/>
    </source>
</evidence>
<sequence>MASQAPVQAAPSLSPASKKLLIDISLFALSQVVLFVGIKWFLSSYDPQQKERKKSSEEARKIFKRLGIKALELSEHEEVIATEVIHPEDIKVSFSDIAGLDTHIQDLRESVIYPLTHPSLFAGSSLLQAPKGVLLYGPPGCGKTMMAKALAAESGATFINVHVSTLTEKWFGESQKLVRAVFSLAVKLSPSIIFIDEIDSFLRERRSNDHEAMSMMKAEFMSLWDGLTTGDNARVLVLGATNRPNDIDKAILRRMPKRYALRLPDGSQRVKVLQLLLQDTPLADGFAFDALASHTVGYSGSDLKELCRVAAMIPVKEFIRKSETNRSAAASSSSFSFTPIPSADPDADTASSQATLRPLTLQDFMAAASERRAHDEMDAGEDAPGVVNGGDITEWLARATAAAVAAGAEAEAKAKANGNGNGVHERDSARGKVEEWSDADEGKGDGLD</sequence>
<dbReference type="Gene3D" id="1.10.8.60">
    <property type="match status" value="1"/>
</dbReference>
<dbReference type="CDD" id="cd19520">
    <property type="entry name" value="RecA-like_ATAD1"/>
    <property type="match status" value="1"/>
</dbReference>
<dbReference type="Gene3D" id="3.40.50.300">
    <property type="entry name" value="P-loop containing nucleotide triphosphate hydrolases"/>
    <property type="match status" value="1"/>
</dbReference>
<dbReference type="SUPFAM" id="SSF52540">
    <property type="entry name" value="P-loop containing nucleoside triphosphate hydrolases"/>
    <property type="match status" value="1"/>
</dbReference>
<evidence type="ECO:0000256" key="3">
    <source>
        <dbReference type="ARBA" id="ARBA00022787"/>
    </source>
</evidence>
<dbReference type="GO" id="GO:0034214">
    <property type="term" value="P:protein hexamerization"/>
    <property type="evidence" value="ECO:0007669"/>
    <property type="project" value="EnsemblFungi"/>
</dbReference>
<evidence type="ECO:0000256" key="7">
    <source>
        <dbReference type="SAM" id="MobiDB-lite"/>
    </source>
</evidence>
<accession>A0A138ZY94</accession>
<dbReference type="InterPro" id="IPR041569">
    <property type="entry name" value="AAA_lid_3"/>
</dbReference>
<dbReference type="InterPro" id="IPR051701">
    <property type="entry name" value="Mito_OM_Translocase_MSP1"/>
</dbReference>
<dbReference type="PROSITE" id="PS00674">
    <property type="entry name" value="AAA"/>
    <property type="match status" value="1"/>
</dbReference>
<dbReference type="PANTHER" id="PTHR45644:SF3">
    <property type="entry name" value="FI08533P-RELATED"/>
    <property type="match status" value="1"/>
</dbReference>
<evidence type="ECO:0000259" key="9">
    <source>
        <dbReference type="SMART" id="SM00382"/>
    </source>
</evidence>
<dbReference type="SMART" id="SM00382">
    <property type="entry name" value="AAA"/>
    <property type="match status" value="1"/>
</dbReference>
<dbReference type="InterPro" id="IPR027417">
    <property type="entry name" value="P-loop_NTPase"/>
</dbReference>
<dbReference type="InterPro" id="IPR003593">
    <property type="entry name" value="AAA+_ATPase"/>
</dbReference>
<dbReference type="GO" id="GO:0005778">
    <property type="term" value="C:peroxisomal membrane"/>
    <property type="evidence" value="ECO:0007669"/>
    <property type="project" value="EnsemblFungi"/>
</dbReference>
<dbReference type="Pfam" id="PF17862">
    <property type="entry name" value="AAA_lid_3"/>
    <property type="match status" value="1"/>
</dbReference>
<dbReference type="GO" id="GO:0005741">
    <property type="term" value="C:mitochondrial outer membrane"/>
    <property type="evidence" value="ECO:0007669"/>
    <property type="project" value="UniProtKB-SubCell"/>
</dbReference>
<dbReference type="GO" id="GO:0140567">
    <property type="term" value="F:membrane protein dislocase activity"/>
    <property type="evidence" value="ECO:0007669"/>
    <property type="project" value="EnsemblFungi"/>
</dbReference>
<comment type="subcellular location">
    <subcellularLocation>
        <location evidence="1">Mitochondrion outer membrane</location>
        <topology evidence="1">Single-pass membrane protein</topology>
    </subcellularLocation>
</comment>
<keyword evidence="3" id="KW-1000">Mitochondrion outer membrane</keyword>
<comment type="similarity">
    <text evidence="6">Belongs to the AAA ATPase family.</text>
</comment>
<dbReference type="GO" id="GO:0045047">
    <property type="term" value="P:protein targeting to ER"/>
    <property type="evidence" value="ECO:0007669"/>
    <property type="project" value="EnsemblFungi"/>
</dbReference>
<dbReference type="GO" id="GO:0016887">
    <property type="term" value="F:ATP hydrolysis activity"/>
    <property type="evidence" value="ECO:0007669"/>
    <property type="project" value="InterPro"/>
</dbReference>
<keyword evidence="11" id="KW-1185">Reference proteome</keyword>
<dbReference type="EMBL" id="KQ965861">
    <property type="protein sequence ID" value="KXS09482.1"/>
    <property type="molecule type" value="Genomic_DNA"/>
</dbReference>
<keyword evidence="2 6" id="KW-0547">Nucleotide-binding</keyword>
<evidence type="ECO:0000256" key="5">
    <source>
        <dbReference type="ARBA" id="ARBA00023128"/>
    </source>
</evidence>
<feature type="compositionally biased region" description="Basic and acidic residues" evidence="7">
    <location>
        <begin position="423"/>
        <end position="448"/>
    </location>
</feature>
<keyword evidence="8" id="KW-0472">Membrane</keyword>
<dbReference type="InterPro" id="IPR003959">
    <property type="entry name" value="ATPase_AAA_core"/>
</dbReference>
<dbReference type="STRING" id="1344416.A0A138ZY94"/>
<dbReference type="Proteomes" id="UP000070544">
    <property type="component" value="Unassembled WGS sequence"/>
</dbReference>
<keyword evidence="8" id="KW-1133">Transmembrane helix</keyword>
<dbReference type="AlphaFoldDB" id="A0A138ZY94"/>
<dbReference type="GO" id="GO:0006626">
    <property type="term" value="P:protein targeting to mitochondrion"/>
    <property type="evidence" value="ECO:0007669"/>
    <property type="project" value="EnsemblFungi"/>
</dbReference>
<name>A0A138ZY94_GONPJ</name>